<evidence type="ECO:0000256" key="12">
    <source>
        <dbReference type="ARBA" id="ARBA00023235"/>
    </source>
</evidence>
<evidence type="ECO:0000256" key="15">
    <source>
        <dbReference type="ARBA" id="ARBA00048988"/>
    </source>
</evidence>
<accession>A0A271IYX9</accession>
<dbReference type="Proteomes" id="UP000216339">
    <property type="component" value="Unassembled WGS sequence"/>
</dbReference>
<keyword evidence="1" id="KW-0540">Nuclease</keyword>
<comment type="caution">
    <text evidence="20">The sequence shown here is derived from an EMBL/GenBank/DDBJ whole genome shotgun (WGS) entry which is preliminary data.</text>
</comment>
<evidence type="ECO:0000256" key="17">
    <source>
        <dbReference type="SAM" id="MobiDB-lite"/>
    </source>
</evidence>
<keyword evidence="12" id="KW-0413">Isomerase</keyword>
<feature type="binding site" evidence="16">
    <location>
        <begin position="61"/>
        <end position="68"/>
    </location>
    <ligand>
        <name>ATP</name>
        <dbReference type="ChEBI" id="CHEBI:30616"/>
    </ligand>
</feature>
<evidence type="ECO:0000313" key="21">
    <source>
        <dbReference type="Proteomes" id="UP000216339"/>
    </source>
</evidence>
<keyword evidence="9" id="KW-0460">Magnesium</keyword>
<gene>
    <name evidence="20" type="ORF">BSZ37_07420</name>
</gene>
<dbReference type="PANTHER" id="PTHR11070">
    <property type="entry name" value="UVRD / RECB / PCRA DNA HELICASE FAMILY MEMBER"/>
    <property type="match status" value="1"/>
</dbReference>
<evidence type="ECO:0000256" key="6">
    <source>
        <dbReference type="ARBA" id="ARBA00022806"/>
    </source>
</evidence>
<feature type="domain" description="UvrD-like helicase C-terminal" evidence="19">
    <location>
        <begin position="524"/>
        <end position="790"/>
    </location>
</feature>
<dbReference type="Gene3D" id="3.90.320.10">
    <property type="match status" value="1"/>
</dbReference>
<dbReference type="InterPro" id="IPR038726">
    <property type="entry name" value="PDDEXK_AddAB-type"/>
</dbReference>
<keyword evidence="3 16" id="KW-0547">Nucleotide-binding</keyword>
<dbReference type="Pfam" id="PF13361">
    <property type="entry name" value="UvrD_C"/>
    <property type="match status" value="1"/>
</dbReference>
<evidence type="ECO:0000256" key="8">
    <source>
        <dbReference type="ARBA" id="ARBA00022840"/>
    </source>
</evidence>
<organism evidence="20 21">
    <name type="scientific">Rubrivirga marina</name>
    <dbReference type="NCBI Taxonomy" id="1196024"/>
    <lineage>
        <taxon>Bacteria</taxon>
        <taxon>Pseudomonadati</taxon>
        <taxon>Rhodothermota</taxon>
        <taxon>Rhodothermia</taxon>
        <taxon>Rhodothermales</taxon>
        <taxon>Rubricoccaceae</taxon>
        <taxon>Rubrivirga</taxon>
    </lineage>
</organism>
<evidence type="ECO:0000256" key="9">
    <source>
        <dbReference type="ARBA" id="ARBA00022842"/>
    </source>
</evidence>
<dbReference type="Gene3D" id="1.10.3170.10">
    <property type="entry name" value="Recbcd, chain B, domain 2"/>
    <property type="match status" value="1"/>
</dbReference>
<keyword evidence="4" id="KW-0227">DNA damage</keyword>
<keyword evidence="6 16" id="KW-0347">Helicase</keyword>
<dbReference type="PROSITE" id="PS51217">
    <property type="entry name" value="UVRD_HELICASE_CTER"/>
    <property type="match status" value="1"/>
</dbReference>
<keyword evidence="5 16" id="KW-0378">Hydrolase</keyword>
<dbReference type="EMBL" id="MQWD01000001">
    <property type="protein sequence ID" value="PAP76287.1"/>
    <property type="molecule type" value="Genomic_DNA"/>
</dbReference>
<dbReference type="GO" id="GO:0008854">
    <property type="term" value="F:exodeoxyribonuclease V activity"/>
    <property type="evidence" value="ECO:0007669"/>
    <property type="project" value="InterPro"/>
</dbReference>
<dbReference type="RefSeq" id="WP_095509935.1">
    <property type="nucleotide sequence ID" value="NZ_MQWD01000001.1"/>
</dbReference>
<feature type="domain" description="UvrD-like helicase ATP-binding" evidence="18">
    <location>
        <begin position="40"/>
        <end position="501"/>
    </location>
</feature>
<dbReference type="CDD" id="cd22352">
    <property type="entry name" value="RecB_C-like"/>
    <property type="match status" value="1"/>
</dbReference>
<keyword evidence="8 16" id="KW-0067">ATP-binding</keyword>
<proteinExistence type="inferred from homology"/>
<dbReference type="InterPro" id="IPR014017">
    <property type="entry name" value="DNA_helicase_UvrD-like_C"/>
</dbReference>
<dbReference type="GO" id="GO:0000725">
    <property type="term" value="P:recombinational repair"/>
    <property type="evidence" value="ECO:0007669"/>
    <property type="project" value="TreeGrafter"/>
</dbReference>
<name>A0A271IYX9_9BACT</name>
<evidence type="ECO:0000256" key="5">
    <source>
        <dbReference type="ARBA" id="ARBA00022801"/>
    </source>
</evidence>
<keyword evidence="7" id="KW-0269">Exonuclease</keyword>
<evidence type="ECO:0000259" key="18">
    <source>
        <dbReference type="PROSITE" id="PS51198"/>
    </source>
</evidence>
<evidence type="ECO:0000256" key="1">
    <source>
        <dbReference type="ARBA" id="ARBA00022722"/>
    </source>
</evidence>
<dbReference type="GO" id="GO:0009338">
    <property type="term" value="C:exodeoxyribonuclease V complex"/>
    <property type="evidence" value="ECO:0007669"/>
    <property type="project" value="TreeGrafter"/>
</dbReference>
<keyword evidence="11" id="KW-0234">DNA repair</keyword>
<evidence type="ECO:0000259" key="19">
    <source>
        <dbReference type="PROSITE" id="PS51217"/>
    </source>
</evidence>
<dbReference type="GO" id="GO:0005524">
    <property type="term" value="F:ATP binding"/>
    <property type="evidence" value="ECO:0007669"/>
    <property type="project" value="UniProtKB-UniRule"/>
</dbReference>
<dbReference type="InterPro" id="IPR027417">
    <property type="entry name" value="P-loop_NTPase"/>
</dbReference>
<dbReference type="GO" id="GO:0046872">
    <property type="term" value="F:metal ion binding"/>
    <property type="evidence" value="ECO:0007669"/>
    <property type="project" value="UniProtKB-KW"/>
</dbReference>
<dbReference type="InterPro" id="IPR014016">
    <property type="entry name" value="UvrD-like_ATP-bd"/>
</dbReference>
<comment type="catalytic activity">
    <reaction evidence="13">
        <text>Couples ATP hydrolysis with the unwinding of duplex DNA by translocating in the 3'-5' direction.</text>
        <dbReference type="EC" id="5.6.2.4"/>
    </reaction>
</comment>
<keyword evidence="21" id="KW-1185">Reference proteome</keyword>
<evidence type="ECO:0000313" key="20">
    <source>
        <dbReference type="EMBL" id="PAP76287.1"/>
    </source>
</evidence>
<evidence type="ECO:0000256" key="7">
    <source>
        <dbReference type="ARBA" id="ARBA00022839"/>
    </source>
</evidence>
<dbReference type="Pfam" id="PF12705">
    <property type="entry name" value="PDDEXK_1"/>
    <property type="match status" value="1"/>
</dbReference>
<dbReference type="PANTHER" id="PTHR11070:SF23">
    <property type="entry name" value="RECBCD ENZYME SUBUNIT RECB"/>
    <property type="match status" value="1"/>
</dbReference>
<dbReference type="Gene3D" id="1.10.486.10">
    <property type="entry name" value="PCRA, domain 4"/>
    <property type="match status" value="1"/>
</dbReference>
<evidence type="ECO:0000256" key="4">
    <source>
        <dbReference type="ARBA" id="ARBA00022763"/>
    </source>
</evidence>
<evidence type="ECO:0000256" key="3">
    <source>
        <dbReference type="ARBA" id="ARBA00022741"/>
    </source>
</evidence>
<reference evidence="20 21" key="1">
    <citation type="submission" date="2016-11" db="EMBL/GenBank/DDBJ databases">
        <title>Study of marine rhodopsin-containing bacteria.</title>
        <authorList>
            <person name="Yoshizawa S."/>
            <person name="Kumagai Y."/>
            <person name="Kogure K."/>
        </authorList>
    </citation>
    <scope>NUCLEOTIDE SEQUENCE [LARGE SCALE GENOMIC DNA]</scope>
    <source>
        <strain evidence="20 21">SAORIC-28</strain>
    </source>
</reference>
<dbReference type="GO" id="GO:0003677">
    <property type="term" value="F:DNA binding"/>
    <property type="evidence" value="ECO:0007669"/>
    <property type="project" value="UniProtKB-KW"/>
</dbReference>
<dbReference type="GO" id="GO:0043138">
    <property type="term" value="F:3'-5' DNA helicase activity"/>
    <property type="evidence" value="ECO:0007669"/>
    <property type="project" value="UniProtKB-EC"/>
</dbReference>
<evidence type="ECO:0000256" key="14">
    <source>
        <dbReference type="ARBA" id="ARBA00034808"/>
    </source>
</evidence>
<dbReference type="Gene3D" id="3.40.50.300">
    <property type="entry name" value="P-loop containing nucleotide triphosphate hydrolases"/>
    <property type="match status" value="2"/>
</dbReference>
<keyword evidence="10" id="KW-0238">DNA-binding</keyword>
<evidence type="ECO:0000256" key="10">
    <source>
        <dbReference type="ARBA" id="ARBA00023125"/>
    </source>
</evidence>
<dbReference type="InterPro" id="IPR000212">
    <property type="entry name" value="DNA_helicase_UvrD/REP"/>
</dbReference>
<dbReference type="InterPro" id="IPR011604">
    <property type="entry name" value="PDDEXK-like_dom_sf"/>
</dbReference>
<comment type="catalytic activity">
    <reaction evidence="15">
        <text>ATP + H2O = ADP + phosphate + H(+)</text>
        <dbReference type="Rhea" id="RHEA:13065"/>
        <dbReference type="ChEBI" id="CHEBI:15377"/>
        <dbReference type="ChEBI" id="CHEBI:15378"/>
        <dbReference type="ChEBI" id="CHEBI:30616"/>
        <dbReference type="ChEBI" id="CHEBI:43474"/>
        <dbReference type="ChEBI" id="CHEBI:456216"/>
        <dbReference type="EC" id="5.6.2.4"/>
    </reaction>
</comment>
<dbReference type="HAMAP" id="MF_01485">
    <property type="entry name" value="RecB"/>
    <property type="match status" value="1"/>
</dbReference>
<keyword evidence="2" id="KW-0479">Metal-binding</keyword>
<protein>
    <recommendedName>
        <fullName evidence="14">DNA 3'-5' helicase</fullName>
        <ecNumber evidence="14">5.6.2.4</ecNumber>
    </recommendedName>
</protein>
<dbReference type="EC" id="5.6.2.4" evidence="14"/>
<evidence type="ECO:0000256" key="16">
    <source>
        <dbReference type="PROSITE-ProRule" id="PRU00560"/>
    </source>
</evidence>
<evidence type="ECO:0000256" key="13">
    <source>
        <dbReference type="ARBA" id="ARBA00034617"/>
    </source>
</evidence>
<dbReference type="Pfam" id="PF00580">
    <property type="entry name" value="UvrD-helicase"/>
    <property type="match status" value="1"/>
</dbReference>
<dbReference type="InterPro" id="IPR011335">
    <property type="entry name" value="Restrct_endonuc-II-like"/>
</dbReference>
<dbReference type="InterPro" id="IPR004586">
    <property type="entry name" value="RecB"/>
</dbReference>
<sequence>MSQGFLFDDDPSDAPVRLGEPAGGDGAASAPPDDVPRRAEAVPPFEYWATPVEPGRTLVEASAGTGKTFAIAGLVLRLVLEGEWLGEAPDLRRLLVVTFTKAATEELRTRIRAALRAALAVARGHAEPDDLTRPLEPLLTRPDAPGRLLAALDRVDEAGIFTIHGFCKRVLQQAAFESGTPFDMEFVEDADSDALRTRAAADAWARLVHGDPLLTATALHFSRPGKDPLATKTALPAGRTPDALKKYHADTADFPSVRIVPGSLGLGDAVERLRTAQAALAAVWDADAARDALDGIDWNKAAPLGGSDADRLLASVGAFARGDDPDGLGAALACAPDAIGAAATTRSTAQKEAVAEAKQYAGFQACAEVAEAANALDLAFVRAFVLEVDERIRAIKERRGQLTFADLITRLHDALADPATGPTLAQGIRGQFSVALIDEFQDTDPLQYAIFRTAFEGRPLYFVGDPKQAIYAFRGADVHAYLGAQREADRRFTLGTNWRSTAGLVEAVNRVFEGPERAFLFDGIPFRRVASSPAKKESTLVDGDLPPFVWWETPTTDKGKALGKGALNEAIPPLVAAEIARLLGSARLGGRPVREADIAVLVPTRYEAADVLAALQRLRIPAVVSRANDVRESVVMAEVEFVLRAVLRPDDERARRAALATELWGWTAHDIAALDADPDREARIAAGLRDAQRLWRRSGVLGVLVAFQEREGVLERLLARPDGERRVTDLRHAAELLHEVETAGAKSPEDLMHWLRNRADQALPSREMKELRLERDADAVTITTHHNSKGLEYEIVFAPYLWSLSERDYKLQTPALARTPDGVVYDLGSDDLVAHDKLRQADALAEAVRKAYVVLTRARERCYVVWGEAGYGQWRLDHRSALGYLLAGHAAPAGDLVSYVDAARAEAANVRDWAAVVRDLDPEGRVMRVVEPPTPASTDARTEAADEIASAGGAAVLPDHARDRIGSPWTRASFTAWTSGHAGALAASDEPGTAEARTEAEPVGIHAFAAGAGPGTCLHEILQHAHWGDDQRAQEANRETVAKHLRQHGLDRPRAHRIRLDAAAEVEALVERVATAPLFGAGRLRTCEADDLVAEWDFTVPLAPVAPAHLAAAFREHGQEPFAAAYADDLARLSADAVDGYLTGSADLVARVDGRWWIVDWKSNRLGTDASAYTSEALAVTMREHHYGLQLHLYTLGLHRFLRSRLGAAYAYDDLMGGATYAFLRGLSAPDSARLGAEAEGGDEVESTAGLFTHRPSAALIDALDRLLLPDA</sequence>
<dbReference type="AlphaFoldDB" id="A0A271IYX9"/>
<dbReference type="PROSITE" id="PS51198">
    <property type="entry name" value="UVRD_HELICASE_ATP_BIND"/>
    <property type="match status" value="1"/>
</dbReference>
<dbReference type="SUPFAM" id="SSF52540">
    <property type="entry name" value="P-loop containing nucleoside triphosphate hydrolases"/>
    <property type="match status" value="1"/>
</dbReference>
<dbReference type="SUPFAM" id="SSF52980">
    <property type="entry name" value="Restriction endonuclease-like"/>
    <property type="match status" value="1"/>
</dbReference>
<feature type="region of interest" description="Disordered" evidence="17">
    <location>
        <begin position="1"/>
        <end position="38"/>
    </location>
</feature>
<evidence type="ECO:0000256" key="2">
    <source>
        <dbReference type="ARBA" id="ARBA00022723"/>
    </source>
</evidence>
<evidence type="ECO:0000256" key="11">
    <source>
        <dbReference type="ARBA" id="ARBA00023204"/>
    </source>
</evidence>
<dbReference type="OrthoDB" id="9810135at2"/>
<dbReference type="GO" id="GO:0005829">
    <property type="term" value="C:cytosol"/>
    <property type="evidence" value="ECO:0007669"/>
    <property type="project" value="TreeGrafter"/>
</dbReference>